<dbReference type="Gene3D" id="2.60.40.2810">
    <property type="match status" value="1"/>
</dbReference>
<reference evidence="2 3" key="1">
    <citation type="journal article" date="2015" name="Genome Biol. Evol.">
        <title>Characterization of Three Mycobacterium spp. with Potential Use in Bioremediation by Genome Sequencing and Comparative Genomics.</title>
        <authorList>
            <person name="Das S."/>
            <person name="Pettersson B.M."/>
            <person name="Behra P.R."/>
            <person name="Ramesh M."/>
            <person name="Dasgupta S."/>
            <person name="Bhattacharya A."/>
            <person name="Kirsebom L.A."/>
        </authorList>
    </citation>
    <scope>NUCLEOTIDE SEQUENCE [LARGE SCALE GENOMIC DNA]</scope>
    <source>
        <strain evidence="2 3">DSM 43826</strain>
    </source>
</reference>
<dbReference type="SUPFAM" id="SSF55486">
    <property type="entry name" value="Metalloproteases ('zincins'), catalytic domain"/>
    <property type="match status" value="1"/>
</dbReference>
<evidence type="ECO:0000256" key="1">
    <source>
        <dbReference type="SAM" id="MobiDB-lite"/>
    </source>
</evidence>
<dbReference type="Proteomes" id="UP000036513">
    <property type="component" value="Unassembled WGS sequence"/>
</dbReference>
<dbReference type="RefSeq" id="WP_053083079.1">
    <property type="nucleotide sequence ID" value="NZ_JYNL01000064.1"/>
</dbReference>
<feature type="region of interest" description="Disordered" evidence="1">
    <location>
        <begin position="135"/>
        <end position="156"/>
    </location>
</feature>
<name>A0A0J6VLZ0_9MYCO</name>
<feature type="compositionally biased region" description="Basic and acidic residues" evidence="1">
    <location>
        <begin position="73"/>
        <end position="86"/>
    </location>
</feature>
<dbReference type="EMBL" id="JYNL01000064">
    <property type="protein sequence ID" value="KMO70493.1"/>
    <property type="molecule type" value="Genomic_DNA"/>
</dbReference>
<evidence type="ECO:0000313" key="3">
    <source>
        <dbReference type="Proteomes" id="UP000036513"/>
    </source>
</evidence>
<gene>
    <name evidence="2" type="ORF">MCHLDSM_05381</name>
</gene>
<organism evidence="2 3">
    <name type="scientific">Mycolicibacterium chlorophenolicum</name>
    <dbReference type="NCBI Taxonomy" id="37916"/>
    <lineage>
        <taxon>Bacteria</taxon>
        <taxon>Bacillati</taxon>
        <taxon>Actinomycetota</taxon>
        <taxon>Actinomycetes</taxon>
        <taxon>Mycobacteriales</taxon>
        <taxon>Mycobacteriaceae</taxon>
        <taxon>Mycolicibacterium</taxon>
    </lineage>
</organism>
<dbReference type="STRING" id="37916.MCHLDSM_05381"/>
<evidence type="ECO:0000313" key="2">
    <source>
        <dbReference type="EMBL" id="KMO70493.1"/>
    </source>
</evidence>
<feature type="compositionally biased region" description="Polar residues" evidence="1">
    <location>
        <begin position="106"/>
        <end position="117"/>
    </location>
</feature>
<dbReference type="AlphaFoldDB" id="A0A0J6VLZ0"/>
<dbReference type="Pfam" id="PF17963">
    <property type="entry name" value="Big_9"/>
    <property type="match status" value="1"/>
</dbReference>
<keyword evidence="3" id="KW-1185">Reference proteome</keyword>
<sequence length="501" mass="52446" precursor="true">MTGTATKAQLDARPRAHWLALGAASAGVGAALLGFSLLGPQTGVAAADGTSETSAGPSTAHRADAARTTGAQRRAERRAARAETRQARRAVRTADAEPASTEPAVDTSTVEPRTAVTSTRSTLFNKAPTVTPIQLTGQVDGPITGTIGASDPDGDPLTYRIRRSPREGSVQLADDGTYTYTPNERFDGVDTFRVAVLDGSPFRPFGTSATSLINQGAITFQFRYTDGGNTWTPERQQALQDVAGQLTGYVMVTKPVTLTYDVGVETDAGSLASAGSALTSGYAGFWRTVVQNKLITGVDSNGSAADGQIDWNFSYVWGLDDSVGADEYDFTSTALHELLHTLGFLSQINKAGSNTGRSWTSFDRFVVAADGHKPISAFYTWNTADNARLTGASGGLFFGGANAVAAYGGPVPLYTPNPWESGSSMSHLDDTTFVGADDQLMNAKAGKGPGVRALSAVELGILKDLGYQVVTPQNSALAFAGLLVLVRRRRRAGSSVGEDAA</sequence>
<feature type="region of interest" description="Disordered" evidence="1">
    <location>
        <begin position="44"/>
        <end position="117"/>
    </location>
</feature>
<dbReference type="PATRIC" id="fig|37916.4.peg.5391"/>
<comment type="caution">
    <text evidence="2">The sequence shown here is derived from an EMBL/GenBank/DDBJ whole genome shotgun (WGS) entry which is preliminary data.</text>
</comment>
<proteinExistence type="predicted"/>
<protein>
    <submittedName>
        <fullName evidence="2">Uncharacterized protein</fullName>
    </submittedName>
</protein>
<accession>A0A0J6VLZ0</accession>